<dbReference type="Proteomes" id="UP001235344">
    <property type="component" value="Chromosome"/>
</dbReference>
<dbReference type="RefSeq" id="WP_305502929.1">
    <property type="nucleotide sequence ID" value="NZ_CP131913.1"/>
</dbReference>
<dbReference type="EMBL" id="CP131913">
    <property type="protein sequence ID" value="WLI74508.1"/>
    <property type="molecule type" value="Genomic_DNA"/>
</dbReference>
<reference evidence="2 3" key="1">
    <citation type="submission" date="2023-08" db="EMBL/GenBank/DDBJ databases">
        <title>Transcriptome Analysis of Halomonas alkalicola CICC 11012s to Identify the Genes Involved in Alkaline Tolerances.</title>
        <authorList>
            <person name="Zhai L."/>
        </authorList>
    </citation>
    <scope>NUCLEOTIDE SEQUENCE [LARGE SCALE GENOMIC DNA]</scope>
    <source>
        <strain evidence="2 3">CICC 11012s</strain>
    </source>
</reference>
<evidence type="ECO:0000313" key="2">
    <source>
        <dbReference type="EMBL" id="WLI74508.1"/>
    </source>
</evidence>
<dbReference type="Gene3D" id="2.40.128.110">
    <property type="entry name" value="Lipid/polyisoprenoid-binding, YceI-like"/>
    <property type="match status" value="1"/>
</dbReference>
<accession>A0ABY9H881</accession>
<evidence type="ECO:0000256" key="1">
    <source>
        <dbReference type="SAM" id="SignalP"/>
    </source>
</evidence>
<keyword evidence="1" id="KW-0732">Signal</keyword>
<keyword evidence="3" id="KW-1185">Reference proteome</keyword>
<feature type="chain" id="PRO_5047391903" description="Lipid/polyisoprenoid-binding YceI-like domain-containing protein" evidence="1">
    <location>
        <begin position="38"/>
        <end position="212"/>
    </location>
</feature>
<name>A0ABY9H881_9GAMM</name>
<evidence type="ECO:0008006" key="4">
    <source>
        <dbReference type="Google" id="ProtNLM"/>
    </source>
</evidence>
<dbReference type="InterPro" id="IPR036761">
    <property type="entry name" value="TTHA0802/YceI-like_sf"/>
</dbReference>
<proteinExistence type="predicted"/>
<sequence length="212" mass="23078">MPLRLLAFSLARPLLRSSALVALLVAPLAALPAAAAAAWELDPAQSRVAATVVQIAPEGPIPRLHEVRRLSGTTEADGTLVLPLRLAQSDVIERMGPLPPWLSGFTERPMATLTTRFPPQRLERLPVGESLVEVLMLSVQSGNRTRSEPLAVRFTRESPARVRVTNAERVALDGRELMADPTLRSVLLLLLLGYEQIGDEVPVNLDAVLVRR</sequence>
<evidence type="ECO:0000313" key="3">
    <source>
        <dbReference type="Proteomes" id="UP001235344"/>
    </source>
</evidence>
<protein>
    <recommendedName>
        <fullName evidence="4">Lipid/polyisoprenoid-binding YceI-like domain-containing protein</fullName>
    </recommendedName>
</protein>
<gene>
    <name evidence="2" type="ORF">B6N23_06300</name>
</gene>
<feature type="signal peptide" evidence="1">
    <location>
        <begin position="1"/>
        <end position="37"/>
    </location>
</feature>
<organism evidence="2 3">
    <name type="scientific">Halomonas alkalicola</name>
    <dbReference type="NCBI Taxonomy" id="1930622"/>
    <lineage>
        <taxon>Bacteria</taxon>
        <taxon>Pseudomonadati</taxon>
        <taxon>Pseudomonadota</taxon>
        <taxon>Gammaproteobacteria</taxon>
        <taxon>Oceanospirillales</taxon>
        <taxon>Halomonadaceae</taxon>
        <taxon>Halomonas</taxon>
    </lineage>
</organism>